<keyword evidence="1" id="KW-0234">DNA repair</keyword>
<organism evidence="3 4">
    <name type="scientific">Camelina sativa</name>
    <name type="common">False flax</name>
    <name type="synonym">Myagrum sativum</name>
    <dbReference type="NCBI Taxonomy" id="90675"/>
    <lineage>
        <taxon>Eukaryota</taxon>
        <taxon>Viridiplantae</taxon>
        <taxon>Streptophyta</taxon>
        <taxon>Embryophyta</taxon>
        <taxon>Tracheophyta</taxon>
        <taxon>Spermatophyta</taxon>
        <taxon>Magnoliopsida</taxon>
        <taxon>eudicotyledons</taxon>
        <taxon>Gunneridae</taxon>
        <taxon>Pentapetalae</taxon>
        <taxon>rosids</taxon>
        <taxon>malvids</taxon>
        <taxon>Brassicales</taxon>
        <taxon>Brassicaceae</taxon>
        <taxon>Camelineae</taxon>
        <taxon>Camelina</taxon>
    </lineage>
</organism>
<dbReference type="InterPro" id="IPR027417">
    <property type="entry name" value="P-loop_NTPase"/>
</dbReference>
<dbReference type="InterPro" id="IPR010285">
    <property type="entry name" value="DNA_helicase_pif1-like_DEAD"/>
</dbReference>
<accession>A0ABM0Y5C0</accession>
<feature type="domain" description="DNA helicase Pif1-like DEAD-box helicase" evidence="2">
    <location>
        <begin position="1"/>
        <end position="102"/>
    </location>
</feature>
<reference evidence="3" key="1">
    <citation type="journal article" date="2014" name="Nat. Commun.">
        <title>The emerging biofuel crop Camelina sativa retains a highly undifferentiated hexaploid genome structure.</title>
        <authorList>
            <person name="Kagale S."/>
            <person name="Koh C."/>
            <person name="Nixon J."/>
            <person name="Bollina V."/>
            <person name="Clarke W.E."/>
            <person name="Tuteja R."/>
            <person name="Spillane C."/>
            <person name="Robinson S.J."/>
            <person name="Links M.G."/>
            <person name="Clarke C."/>
            <person name="Higgins E.E."/>
            <person name="Huebert T."/>
            <person name="Sharpe A.G."/>
            <person name="Parkin I.A."/>
        </authorList>
    </citation>
    <scope>NUCLEOTIDE SEQUENCE [LARGE SCALE GENOMIC DNA]</scope>
    <source>
        <strain evidence="3">cv. DH55</strain>
    </source>
</reference>
<comment type="catalytic activity">
    <reaction evidence="1">
        <text>ATP + H2O = ADP + phosphate + H(+)</text>
        <dbReference type="Rhea" id="RHEA:13065"/>
        <dbReference type="ChEBI" id="CHEBI:15377"/>
        <dbReference type="ChEBI" id="CHEBI:15378"/>
        <dbReference type="ChEBI" id="CHEBI:30616"/>
        <dbReference type="ChEBI" id="CHEBI:43474"/>
        <dbReference type="ChEBI" id="CHEBI:456216"/>
        <dbReference type="EC" id="5.6.2.3"/>
    </reaction>
</comment>
<gene>
    <name evidence="4" type="primary">LOC104772928</name>
</gene>
<dbReference type="RefSeq" id="XP_010495784.1">
    <property type="nucleotide sequence ID" value="XM_010497482.1"/>
</dbReference>
<evidence type="ECO:0000313" key="3">
    <source>
        <dbReference type="Proteomes" id="UP000694864"/>
    </source>
</evidence>
<dbReference type="Pfam" id="PF05970">
    <property type="entry name" value="PIF1"/>
    <property type="match status" value="1"/>
</dbReference>
<keyword evidence="1" id="KW-0227">DNA damage</keyword>
<name>A0ABM0Y5C0_CAMSA</name>
<comment type="cofactor">
    <cofactor evidence="1">
        <name>Mg(2+)</name>
        <dbReference type="ChEBI" id="CHEBI:18420"/>
    </cofactor>
</comment>
<dbReference type="EC" id="5.6.2.3" evidence="1"/>
<proteinExistence type="inferred from homology"/>
<keyword evidence="1" id="KW-0233">DNA recombination</keyword>
<evidence type="ECO:0000256" key="1">
    <source>
        <dbReference type="RuleBase" id="RU363044"/>
    </source>
</evidence>
<protein>
    <recommendedName>
        <fullName evidence="1">ATP-dependent DNA helicase</fullName>
        <ecNumber evidence="1">5.6.2.3</ecNumber>
    </recommendedName>
</protein>
<keyword evidence="3" id="KW-1185">Reference proteome</keyword>
<keyword evidence="1" id="KW-0067">ATP-binding</keyword>
<keyword evidence="1" id="KW-0378">Hydrolase</keyword>
<dbReference type="PANTHER" id="PTHR10492">
    <property type="match status" value="1"/>
</dbReference>
<dbReference type="Proteomes" id="UP000694864">
    <property type="component" value="Chromosome 20"/>
</dbReference>
<dbReference type="GeneID" id="104772928"/>
<dbReference type="PANTHER" id="PTHR10492:SF90">
    <property type="entry name" value="ATP-DEPENDENT DNA HELICASE"/>
    <property type="match status" value="1"/>
</dbReference>
<sequence length="189" mass="20785">MAHRHAFEAVGRTIRDLIALDDETALTKPLGGKTVLLGGDFRQILHVVPQGSRQDTVQASLNRSPLWGFCQIFKLSINMRLKQSDAAFAAWILKVGDGNSVSASTTPDEHVGGCRIAIDEGLMLPNGGNHLQAIISAAYPAFSQFFKQQKYLTERAILTPRNQTVREINDFQLSMVPGETKEYLSSDSL</sequence>
<evidence type="ECO:0000259" key="2">
    <source>
        <dbReference type="Pfam" id="PF05970"/>
    </source>
</evidence>
<keyword evidence="1" id="KW-0547">Nucleotide-binding</keyword>
<reference evidence="4" key="2">
    <citation type="submission" date="2025-08" db="UniProtKB">
        <authorList>
            <consortium name="RefSeq"/>
        </authorList>
    </citation>
    <scope>IDENTIFICATION</scope>
    <source>
        <tissue evidence="4">Leaf</tissue>
    </source>
</reference>
<evidence type="ECO:0000313" key="4">
    <source>
        <dbReference type="RefSeq" id="XP_010495784.1"/>
    </source>
</evidence>
<keyword evidence="1" id="KW-0347">Helicase</keyword>
<comment type="similarity">
    <text evidence="1">Belongs to the helicase family.</text>
</comment>
<dbReference type="SUPFAM" id="SSF52540">
    <property type="entry name" value="P-loop containing nucleoside triphosphate hydrolases"/>
    <property type="match status" value="1"/>
</dbReference>